<evidence type="ECO:0000313" key="3">
    <source>
        <dbReference type="Proteomes" id="UP000214646"/>
    </source>
</evidence>
<protein>
    <recommendedName>
        <fullName evidence="4">YcxB-like protein domain-containing protein</fullName>
    </recommendedName>
</protein>
<comment type="caution">
    <text evidence="2">The sequence shown here is derived from an EMBL/GenBank/DDBJ whole genome shotgun (WGS) entry which is preliminary data.</text>
</comment>
<feature type="transmembrane region" description="Helical" evidence="1">
    <location>
        <begin position="62"/>
        <end position="80"/>
    </location>
</feature>
<evidence type="ECO:0000313" key="2">
    <source>
        <dbReference type="EMBL" id="OWK37710.1"/>
    </source>
</evidence>
<evidence type="ECO:0008006" key="4">
    <source>
        <dbReference type="Google" id="ProtNLM"/>
    </source>
</evidence>
<dbReference type="RefSeq" id="WP_143393620.1">
    <property type="nucleotide sequence ID" value="NZ_NIDE01000014.1"/>
</dbReference>
<gene>
    <name evidence="2" type="ORF">FRUB_06830</name>
</gene>
<accession>A0A225D7Y8</accession>
<keyword evidence="3" id="KW-1185">Reference proteome</keyword>
<organism evidence="2 3">
    <name type="scientific">Fimbriiglobus ruber</name>
    <dbReference type="NCBI Taxonomy" id="1908690"/>
    <lineage>
        <taxon>Bacteria</taxon>
        <taxon>Pseudomonadati</taxon>
        <taxon>Planctomycetota</taxon>
        <taxon>Planctomycetia</taxon>
        <taxon>Gemmatales</taxon>
        <taxon>Gemmataceae</taxon>
        <taxon>Fimbriiglobus</taxon>
    </lineage>
</organism>
<keyword evidence="1" id="KW-0472">Membrane</keyword>
<feature type="transmembrane region" description="Helical" evidence="1">
    <location>
        <begin position="40"/>
        <end position="56"/>
    </location>
</feature>
<evidence type="ECO:0000256" key="1">
    <source>
        <dbReference type="SAM" id="Phobius"/>
    </source>
</evidence>
<keyword evidence="1" id="KW-1133">Transmembrane helix</keyword>
<proteinExistence type="predicted"/>
<reference evidence="3" key="1">
    <citation type="submission" date="2017-06" db="EMBL/GenBank/DDBJ databases">
        <title>Genome analysis of Fimbriiglobus ruber SP5, the first member of the order Planctomycetales with confirmed chitinolytic capability.</title>
        <authorList>
            <person name="Ravin N.V."/>
            <person name="Rakitin A.L."/>
            <person name="Ivanova A.A."/>
            <person name="Beletsky A.V."/>
            <person name="Kulichevskaya I.S."/>
            <person name="Mardanov A.V."/>
            <person name="Dedysh S.N."/>
        </authorList>
    </citation>
    <scope>NUCLEOTIDE SEQUENCE [LARGE SCALE GENOMIC DNA]</scope>
    <source>
        <strain evidence="3">SP5</strain>
    </source>
</reference>
<sequence>MAVTRVEFDLTEDDLIAAAVAGVRANPAVKKVRAQQKRNVLVLGAVWAFIVASLVLTDVALVEAVTVAAVVLALFVIRAWPTEAKYIAAVTKHIRNSMSDPAYNMALGRRVYDIYTDRLAFQTAHAKGELLWRSAARTSLNDDYLIVTFPGPTPFVLPREAFERDTDFDETADEILSLIQTAGGHVGSEVVSRPALD</sequence>
<dbReference type="Proteomes" id="UP000214646">
    <property type="component" value="Unassembled WGS sequence"/>
</dbReference>
<name>A0A225D7Y8_9BACT</name>
<keyword evidence="1" id="KW-0812">Transmembrane</keyword>
<dbReference type="AlphaFoldDB" id="A0A225D7Y8"/>
<dbReference type="EMBL" id="NIDE01000014">
    <property type="protein sequence ID" value="OWK37710.1"/>
    <property type="molecule type" value="Genomic_DNA"/>
</dbReference>